<evidence type="ECO:0000259" key="3">
    <source>
        <dbReference type="Pfam" id="PF07589"/>
    </source>
</evidence>
<dbReference type="InterPro" id="IPR013424">
    <property type="entry name" value="Ice-binding_C"/>
</dbReference>
<dbReference type="RefSeq" id="WP_084417077.1">
    <property type="nucleotide sequence ID" value="NZ_CP042912.1"/>
</dbReference>
<keyword evidence="5" id="KW-1185">Reference proteome</keyword>
<dbReference type="Pfam" id="PF07589">
    <property type="entry name" value="PEP-CTERM"/>
    <property type="match status" value="1"/>
</dbReference>
<evidence type="ECO:0000256" key="1">
    <source>
        <dbReference type="SAM" id="Phobius"/>
    </source>
</evidence>
<organism evidence="4 5">
    <name type="scientific">Mariniblastus fucicola</name>
    <dbReference type="NCBI Taxonomy" id="980251"/>
    <lineage>
        <taxon>Bacteria</taxon>
        <taxon>Pseudomonadati</taxon>
        <taxon>Planctomycetota</taxon>
        <taxon>Planctomycetia</taxon>
        <taxon>Pirellulales</taxon>
        <taxon>Pirellulaceae</taxon>
        <taxon>Mariniblastus</taxon>
    </lineage>
</organism>
<feature type="transmembrane region" description="Helical" evidence="1">
    <location>
        <begin position="205"/>
        <end position="230"/>
    </location>
</feature>
<protein>
    <recommendedName>
        <fullName evidence="3">Ice-binding protein C-terminal domain-containing protein</fullName>
    </recommendedName>
</protein>
<name>A0A5B9PCZ6_9BACT</name>
<evidence type="ECO:0000256" key="2">
    <source>
        <dbReference type="SAM" id="SignalP"/>
    </source>
</evidence>
<feature type="signal peptide" evidence="2">
    <location>
        <begin position="1"/>
        <end position="22"/>
    </location>
</feature>
<dbReference type="NCBIfam" id="TIGR02595">
    <property type="entry name" value="PEP_CTERM"/>
    <property type="match status" value="1"/>
</dbReference>
<dbReference type="Proteomes" id="UP000322214">
    <property type="component" value="Chromosome"/>
</dbReference>
<feature type="domain" description="Ice-binding protein C-terminal" evidence="3">
    <location>
        <begin position="211"/>
        <end position="234"/>
    </location>
</feature>
<sequence length="234" mass="24591" precursor="true">MSRQFLFLIAALLSFGSMSASADTIIYQEDFEGGTVAGWTDGAYSDGGANADTPTRTTSIAGGLNGSANGLLLETGMFDKDSNPSWAGTQVSGPFISGAAFDGLALSDITMAFDFAVDSVAGPGQVWFELREVSGITTHSIAINPVDLAGGLNEFSLTLDNNQTGDFVTQGGFDASKDKQLYVQIREDWALNGSTRDIDLTMDNFSIVAAAVPEPSSLVILGTIGLLGLVRRRR</sequence>
<keyword evidence="1" id="KW-0812">Transmembrane</keyword>
<dbReference type="EMBL" id="CP042912">
    <property type="protein sequence ID" value="QEG22782.1"/>
    <property type="molecule type" value="Genomic_DNA"/>
</dbReference>
<gene>
    <name evidence="4" type="ORF">MFFC18_26650</name>
</gene>
<feature type="chain" id="PRO_5022779452" description="Ice-binding protein C-terminal domain-containing protein" evidence="2">
    <location>
        <begin position="23"/>
        <end position="234"/>
    </location>
</feature>
<dbReference type="KEGG" id="mff:MFFC18_26650"/>
<keyword evidence="1" id="KW-1133">Transmembrane helix</keyword>
<evidence type="ECO:0000313" key="4">
    <source>
        <dbReference type="EMBL" id="QEG22782.1"/>
    </source>
</evidence>
<accession>A0A5B9PCZ6</accession>
<keyword evidence="1" id="KW-0472">Membrane</keyword>
<evidence type="ECO:0000313" key="5">
    <source>
        <dbReference type="Proteomes" id="UP000322214"/>
    </source>
</evidence>
<dbReference type="AlphaFoldDB" id="A0A5B9PCZ6"/>
<keyword evidence="2" id="KW-0732">Signal</keyword>
<reference evidence="4 5" key="1">
    <citation type="submission" date="2019-08" db="EMBL/GenBank/DDBJ databases">
        <title>Deep-cultivation of Planctomycetes and their phenomic and genomic characterization uncovers novel biology.</title>
        <authorList>
            <person name="Wiegand S."/>
            <person name="Jogler M."/>
            <person name="Boedeker C."/>
            <person name="Pinto D."/>
            <person name="Vollmers J."/>
            <person name="Rivas-Marin E."/>
            <person name="Kohn T."/>
            <person name="Peeters S.H."/>
            <person name="Heuer A."/>
            <person name="Rast P."/>
            <person name="Oberbeckmann S."/>
            <person name="Bunk B."/>
            <person name="Jeske O."/>
            <person name="Meyerdierks A."/>
            <person name="Storesund J.E."/>
            <person name="Kallscheuer N."/>
            <person name="Luecker S."/>
            <person name="Lage O.M."/>
            <person name="Pohl T."/>
            <person name="Merkel B.J."/>
            <person name="Hornburger P."/>
            <person name="Mueller R.-W."/>
            <person name="Bruemmer F."/>
            <person name="Labrenz M."/>
            <person name="Spormann A.M."/>
            <person name="Op den Camp H."/>
            <person name="Overmann J."/>
            <person name="Amann R."/>
            <person name="Jetten M.S.M."/>
            <person name="Mascher T."/>
            <person name="Medema M.H."/>
            <person name="Devos D.P."/>
            <person name="Kaster A.-K."/>
            <person name="Ovreas L."/>
            <person name="Rohde M."/>
            <person name="Galperin M.Y."/>
            <person name="Jogler C."/>
        </authorList>
    </citation>
    <scope>NUCLEOTIDE SEQUENCE [LARGE SCALE GENOMIC DNA]</scope>
    <source>
        <strain evidence="4 5">FC18</strain>
    </source>
</reference>
<proteinExistence type="predicted"/>